<name>A0ABD3PLC4_9STRA</name>
<dbReference type="Proteomes" id="UP001516023">
    <property type="component" value="Unassembled WGS sequence"/>
</dbReference>
<accession>A0ABD3PLC4</accession>
<dbReference type="AlphaFoldDB" id="A0ABD3PLC4"/>
<protein>
    <submittedName>
        <fullName evidence="1">Uncharacterized protein</fullName>
    </submittedName>
</protein>
<evidence type="ECO:0000313" key="2">
    <source>
        <dbReference type="Proteomes" id="UP001516023"/>
    </source>
</evidence>
<organism evidence="1 2">
    <name type="scientific">Cyclotella cryptica</name>
    <dbReference type="NCBI Taxonomy" id="29204"/>
    <lineage>
        <taxon>Eukaryota</taxon>
        <taxon>Sar</taxon>
        <taxon>Stramenopiles</taxon>
        <taxon>Ochrophyta</taxon>
        <taxon>Bacillariophyta</taxon>
        <taxon>Coscinodiscophyceae</taxon>
        <taxon>Thalassiosirophycidae</taxon>
        <taxon>Stephanodiscales</taxon>
        <taxon>Stephanodiscaceae</taxon>
        <taxon>Cyclotella</taxon>
    </lineage>
</organism>
<sequence length="105" mass="12121">MRTEAMWYSKEDLDTFKYALKHDIAKCSGILDDARFGFMGLESFLTEGLIKHIVLMRKAHVCAILIEQARQRDSNVKSVEKLARLSAISSRWSRQRSHAIAVRHM</sequence>
<gene>
    <name evidence="1" type="ORF">HJC23_006575</name>
</gene>
<reference evidence="1 2" key="1">
    <citation type="journal article" date="2020" name="G3 (Bethesda)">
        <title>Improved Reference Genome for Cyclotella cryptica CCMP332, a Model for Cell Wall Morphogenesis, Salinity Adaptation, and Lipid Production in Diatoms (Bacillariophyta).</title>
        <authorList>
            <person name="Roberts W.R."/>
            <person name="Downey K.M."/>
            <person name="Ruck E.C."/>
            <person name="Traller J.C."/>
            <person name="Alverson A.J."/>
        </authorList>
    </citation>
    <scope>NUCLEOTIDE SEQUENCE [LARGE SCALE GENOMIC DNA]</scope>
    <source>
        <strain evidence="1 2">CCMP332</strain>
    </source>
</reference>
<keyword evidence="2" id="KW-1185">Reference proteome</keyword>
<evidence type="ECO:0000313" key="1">
    <source>
        <dbReference type="EMBL" id="KAL3788537.1"/>
    </source>
</evidence>
<proteinExistence type="predicted"/>
<comment type="caution">
    <text evidence="1">The sequence shown here is derived from an EMBL/GenBank/DDBJ whole genome shotgun (WGS) entry which is preliminary data.</text>
</comment>
<dbReference type="EMBL" id="JABMIG020000155">
    <property type="protein sequence ID" value="KAL3788537.1"/>
    <property type="molecule type" value="Genomic_DNA"/>
</dbReference>